<evidence type="ECO:0000259" key="1">
    <source>
        <dbReference type="Pfam" id="PF21836"/>
    </source>
</evidence>
<reference evidence="3" key="1">
    <citation type="submission" date="2016-10" db="EMBL/GenBank/DDBJ databases">
        <authorList>
            <person name="Varghese N."/>
            <person name="Submissions S."/>
        </authorList>
    </citation>
    <scope>NUCLEOTIDE SEQUENCE [LARGE SCALE GENOMIC DNA]</scope>
    <source>
        <strain evidence="3">DSM 44498</strain>
    </source>
</reference>
<organism evidence="2 3">
    <name type="scientific">Rhodococcus koreensis</name>
    <dbReference type="NCBI Taxonomy" id="99653"/>
    <lineage>
        <taxon>Bacteria</taxon>
        <taxon>Bacillati</taxon>
        <taxon>Actinomycetota</taxon>
        <taxon>Actinomycetes</taxon>
        <taxon>Mycobacteriales</taxon>
        <taxon>Nocardiaceae</taxon>
        <taxon>Rhodococcus</taxon>
    </lineage>
</organism>
<accession>A0A1H4I4W3</accession>
<name>A0A1H4I4W3_9NOCA</name>
<evidence type="ECO:0000313" key="3">
    <source>
        <dbReference type="Proteomes" id="UP000183561"/>
    </source>
</evidence>
<dbReference type="AlphaFoldDB" id="A0A1H4I4W3"/>
<protein>
    <recommendedName>
        <fullName evidence="1">DUF6895 domain-containing protein</fullName>
    </recommendedName>
</protein>
<keyword evidence="3" id="KW-1185">Reference proteome</keyword>
<evidence type="ECO:0000313" key="2">
    <source>
        <dbReference type="EMBL" id="SEB29127.1"/>
    </source>
</evidence>
<dbReference type="Proteomes" id="UP000183561">
    <property type="component" value="Unassembled WGS sequence"/>
</dbReference>
<gene>
    <name evidence="2" type="ORF">SAMN04490239_0023</name>
</gene>
<dbReference type="InterPro" id="IPR054190">
    <property type="entry name" value="DUF6895"/>
</dbReference>
<proteinExistence type="predicted"/>
<sequence>MPQLLSDDCDRPENAGIDRRTLSSLDLNGSLRAALLRVAGYADYLINDFFARPPICGFSESCHSSEALMRLSELSILVSVANRSSHHLPQEFEILEDILIRVSDSPFAEVDTSDILPTAQLLLYTSPANVVRARALLLRPGFRQLYRDPATELCFRHLLSYSRRLPFFHWVDLNSQLLCSSTESPELLRRCDVYSFTHEIFYLTNFGKRRLPSEVNTDVSSSIIKFQVQRTFEVGDDDLLMELLLAAMMCETDLPAWETVLSTLRTRSDERWFVRPNHSLLLANKLRDDHRRRYEFAAQYHPEIVWCLLLLSLASSESNPVYSRQ</sequence>
<dbReference type="EMBL" id="FNSV01000001">
    <property type="protein sequence ID" value="SEB29127.1"/>
    <property type="molecule type" value="Genomic_DNA"/>
</dbReference>
<dbReference type="Pfam" id="PF21836">
    <property type="entry name" value="DUF6895"/>
    <property type="match status" value="1"/>
</dbReference>
<feature type="domain" description="DUF6895" evidence="1">
    <location>
        <begin position="124"/>
        <end position="309"/>
    </location>
</feature>